<sequence>MARGVGNLVDEQLVEHQNTGASAAVCHDETGTYVGSPARIFDHLTDLPTTQEAMACCEALALVKDLNLKRICIASNAQVVIKITSVPRRLWCADEISRGVVLLGSPS</sequence>
<dbReference type="Gramene" id="KQJ86957">
    <property type="protein sequence ID" value="KQJ86957"/>
    <property type="gene ID" value="BRADI_4g08706v3"/>
</dbReference>
<accession>A0A0Q3L348</accession>
<reference evidence="2" key="2">
    <citation type="submission" date="2017-06" db="EMBL/GenBank/DDBJ databases">
        <title>WGS assembly of Brachypodium distachyon.</title>
        <authorList>
            <consortium name="The International Brachypodium Initiative"/>
            <person name="Lucas S."/>
            <person name="Harmon-Smith M."/>
            <person name="Lail K."/>
            <person name="Tice H."/>
            <person name="Grimwood J."/>
            <person name="Bruce D."/>
            <person name="Barry K."/>
            <person name="Shu S."/>
            <person name="Lindquist E."/>
            <person name="Wang M."/>
            <person name="Pitluck S."/>
            <person name="Vogel J.P."/>
            <person name="Garvin D.F."/>
            <person name="Mockler T.C."/>
            <person name="Schmutz J."/>
            <person name="Rokhsar D."/>
            <person name="Bevan M.W."/>
        </authorList>
    </citation>
    <scope>NUCLEOTIDE SEQUENCE</scope>
    <source>
        <strain evidence="2">Bd21</strain>
    </source>
</reference>
<evidence type="ECO:0000313" key="4">
    <source>
        <dbReference type="Proteomes" id="UP000008810"/>
    </source>
</evidence>
<dbReference type="GO" id="GO:0004523">
    <property type="term" value="F:RNA-DNA hybrid ribonuclease activity"/>
    <property type="evidence" value="ECO:0007669"/>
    <property type="project" value="InterPro"/>
</dbReference>
<reference evidence="2 3" key="1">
    <citation type="journal article" date="2010" name="Nature">
        <title>Genome sequencing and analysis of the model grass Brachypodium distachyon.</title>
        <authorList>
            <consortium name="International Brachypodium Initiative"/>
        </authorList>
    </citation>
    <scope>NUCLEOTIDE SEQUENCE [LARGE SCALE GENOMIC DNA]</scope>
    <source>
        <strain evidence="2 3">Bd21</strain>
    </source>
</reference>
<dbReference type="EnsemblPlants" id="KQJ86957">
    <property type="protein sequence ID" value="KQJ86957"/>
    <property type="gene ID" value="BRADI_4g08706v3"/>
</dbReference>
<dbReference type="GO" id="GO:0003676">
    <property type="term" value="F:nucleic acid binding"/>
    <property type="evidence" value="ECO:0007669"/>
    <property type="project" value="InterPro"/>
</dbReference>
<dbReference type="AlphaFoldDB" id="A0A0Q3L348"/>
<name>A0A0Q3L348_BRADI</name>
<feature type="domain" description="RNase H type-1" evidence="1">
    <location>
        <begin position="14"/>
        <end position="83"/>
    </location>
</feature>
<dbReference type="InterPro" id="IPR002156">
    <property type="entry name" value="RNaseH_domain"/>
</dbReference>
<gene>
    <name evidence="2" type="ORF">BRADI_4g08706v3</name>
</gene>
<organism evidence="2">
    <name type="scientific">Brachypodium distachyon</name>
    <name type="common">Purple false brome</name>
    <name type="synonym">Trachynia distachya</name>
    <dbReference type="NCBI Taxonomy" id="15368"/>
    <lineage>
        <taxon>Eukaryota</taxon>
        <taxon>Viridiplantae</taxon>
        <taxon>Streptophyta</taxon>
        <taxon>Embryophyta</taxon>
        <taxon>Tracheophyta</taxon>
        <taxon>Spermatophyta</taxon>
        <taxon>Magnoliopsida</taxon>
        <taxon>Liliopsida</taxon>
        <taxon>Poales</taxon>
        <taxon>Poaceae</taxon>
        <taxon>BOP clade</taxon>
        <taxon>Pooideae</taxon>
        <taxon>Stipodae</taxon>
        <taxon>Brachypodieae</taxon>
        <taxon>Brachypodium</taxon>
    </lineage>
</organism>
<evidence type="ECO:0000313" key="3">
    <source>
        <dbReference type="EnsemblPlants" id="KQJ86957"/>
    </source>
</evidence>
<proteinExistence type="predicted"/>
<reference evidence="3" key="3">
    <citation type="submission" date="2018-08" db="UniProtKB">
        <authorList>
            <consortium name="EnsemblPlants"/>
        </authorList>
    </citation>
    <scope>IDENTIFICATION</scope>
    <source>
        <strain evidence="3">cv. Bd21</strain>
    </source>
</reference>
<dbReference type="InParanoid" id="A0A0Q3L348"/>
<protein>
    <recommendedName>
        <fullName evidence="1">RNase H type-1 domain-containing protein</fullName>
    </recommendedName>
</protein>
<evidence type="ECO:0000313" key="2">
    <source>
        <dbReference type="EMBL" id="KQJ86957.1"/>
    </source>
</evidence>
<evidence type="ECO:0000259" key="1">
    <source>
        <dbReference type="Pfam" id="PF13456"/>
    </source>
</evidence>
<dbReference type="EMBL" id="CM000883">
    <property type="protein sequence ID" value="KQJ86957.1"/>
    <property type="molecule type" value="Genomic_DNA"/>
</dbReference>
<keyword evidence="4" id="KW-1185">Reference proteome</keyword>
<dbReference type="Proteomes" id="UP000008810">
    <property type="component" value="Chromosome 4"/>
</dbReference>
<dbReference type="OrthoDB" id="1001083at2759"/>
<dbReference type="Pfam" id="PF13456">
    <property type="entry name" value="RVT_3"/>
    <property type="match status" value="1"/>
</dbReference>